<evidence type="ECO:0000313" key="1">
    <source>
        <dbReference type="EMBL" id="TDO40782.1"/>
    </source>
</evidence>
<comment type="caution">
    <text evidence="1">The sequence shown here is derived from an EMBL/GenBank/DDBJ whole genome shotgun (WGS) entry which is preliminary data.</text>
</comment>
<dbReference type="AlphaFoldDB" id="A0A4R6JXZ0"/>
<dbReference type="EMBL" id="SNWR01000001">
    <property type="protein sequence ID" value="TDO40782.1"/>
    <property type="molecule type" value="Genomic_DNA"/>
</dbReference>
<keyword evidence="2" id="KW-1185">Reference proteome</keyword>
<accession>A0A4R6JXZ0</accession>
<dbReference type="InterPro" id="IPR019660">
    <property type="entry name" value="Put_sensory_transdc_reg_YbjN"/>
</dbReference>
<name>A0A4R6JXZ0_9ACTN</name>
<dbReference type="CDD" id="cd17511">
    <property type="entry name" value="YbjN_AmyR-like"/>
    <property type="match status" value="1"/>
</dbReference>
<proteinExistence type="predicted"/>
<evidence type="ECO:0000313" key="2">
    <source>
        <dbReference type="Proteomes" id="UP000294901"/>
    </source>
</evidence>
<dbReference type="RefSeq" id="WP_239079875.1">
    <property type="nucleotide sequence ID" value="NZ_BOMD01000012.1"/>
</dbReference>
<dbReference type="Proteomes" id="UP000294901">
    <property type="component" value="Unassembled WGS sequence"/>
</dbReference>
<reference evidence="1 2" key="1">
    <citation type="submission" date="2019-03" db="EMBL/GenBank/DDBJ databases">
        <title>Sequencing the genomes of 1000 actinobacteria strains.</title>
        <authorList>
            <person name="Klenk H.-P."/>
        </authorList>
    </citation>
    <scope>NUCLEOTIDE SEQUENCE [LARGE SCALE GENOMIC DNA]</scope>
    <source>
        <strain evidence="1 2">DSM 43805</strain>
    </source>
</reference>
<gene>
    <name evidence="1" type="ORF">C8E87_4501</name>
</gene>
<protein>
    <submittedName>
        <fullName evidence="1">Putative sensory transduction regulator</fullName>
    </submittedName>
</protein>
<sequence length="137" mass="15574">MQPFTKEMITAALDAREFKYFEDAEGDIGGNFQGNLIYFFRIGQQQEVLQVRAMVQHLFGMDEIPRLYEFCNSWNHDQLFPKAYVHVNDDGTVLVVGEVIADWEKGVTPEQLDQVMIAAIATSVQLANEVAELRQSS</sequence>
<dbReference type="Pfam" id="PF10722">
    <property type="entry name" value="YbjN"/>
    <property type="match status" value="1"/>
</dbReference>
<organism evidence="1 2">
    <name type="scientific">Paractinoplanes brasiliensis</name>
    <dbReference type="NCBI Taxonomy" id="52695"/>
    <lineage>
        <taxon>Bacteria</taxon>
        <taxon>Bacillati</taxon>
        <taxon>Actinomycetota</taxon>
        <taxon>Actinomycetes</taxon>
        <taxon>Micromonosporales</taxon>
        <taxon>Micromonosporaceae</taxon>
        <taxon>Paractinoplanes</taxon>
    </lineage>
</organism>